<dbReference type="EMBL" id="BSYO01000033">
    <property type="protein sequence ID" value="GMH27888.1"/>
    <property type="molecule type" value="Genomic_DNA"/>
</dbReference>
<name>A0AAD3TD20_NEPGR</name>
<keyword evidence="2" id="KW-1185">Reference proteome</keyword>
<reference evidence="1" key="1">
    <citation type="submission" date="2023-05" db="EMBL/GenBank/DDBJ databases">
        <title>Nepenthes gracilis genome sequencing.</title>
        <authorList>
            <person name="Fukushima K."/>
        </authorList>
    </citation>
    <scope>NUCLEOTIDE SEQUENCE</scope>
    <source>
        <strain evidence="1">SING2019-196</strain>
    </source>
</reference>
<gene>
    <name evidence="1" type="ORF">Nepgr_029731</name>
</gene>
<dbReference type="Proteomes" id="UP001279734">
    <property type="component" value="Unassembled WGS sequence"/>
</dbReference>
<sequence>MTIRAFEEEFDDFKVAFHPHKELLPKYVNQPASMFAKHLHELYGAHEFHYGRVHSMTTSALKHYIHIRGCQLHSAASQQIHISFSHAHQDGFQSHPGHG</sequence>
<dbReference type="AlphaFoldDB" id="A0AAD3TD20"/>
<proteinExistence type="predicted"/>
<organism evidence="1 2">
    <name type="scientific">Nepenthes gracilis</name>
    <name type="common">Slender pitcher plant</name>
    <dbReference type="NCBI Taxonomy" id="150966"/>
    <lineage>
        <taxon>Eukaryota</taxon>
        <taxon>Viridiplantae</taxon>
        <taxon>Streptophyta</taxon>
        <taxon>Embryophyta</taxon>
        <taxon>Tracheophyta</taxon>
        <taxon>Spermatophyta</taxon>
        <taxon>Magnoliopsida</taxon>
        <taxon>eudicotyledons</taxon>
        <taxon>Gunneridae</taxon>
        <taxon>Pentapetalae</taxon>
        <taxon>Caryophyllales</taxon>
        <taxon>Nepenthaceae</taxon>
        <taxon>Nepenthes</taxon>
    </lineage>
</organism>
<evidence type="ECO:0000313" key="2">
    <source>
        <dbReference type="Proteomes" id="UP001279734"/>
    </source>
</evidence>
<comment type="caution">
    <text evidence="1">The sequence shown here is derived from an EMBL/GenBank/DDBJ whole genome shotgun (WGS) entry which is preliminary data.</text>
</comment>
<protein>
    <submittedName>
        <fullName evidence="1">Uncharacterized protein</fullName>
    </submittedName>
</protein>
<accession>A0AAD3TD20</accession>
<evidence type="ECO:0000313" key="1">
    <source>
        <dbReference type="EMBL" id="GMH27888.1"/>
    </source>
</evidence>